<reference evidence="2" key="1">
    <citation type="submission" date="2023-07" db="EMBL/GenBank/DDBJ databases">
        <title>Functional and genomic diversity of the sorghum phyllosphere microbiome.</title>
        <authorList>
            <person name="Shade A."/>
        </authorList>
    </citation>
    <scope>NUCLEOTIDE SEQUENCE [LARGE SCALE GENOMIC DNA]</scope>
    <source>
        <strain evidence="2">SORGH_AS_0422</strain>
    </source>
</reference>
<evidence type="ECO:0000313" key="2">
    <source>
        <dbReference type="Proteomes" id="UP001258315"/>
    </source>
</evidence>
<proteinExistence type="predicted"/>
<protein>
    <submittedName>
        <fullName evidence="1">Uncharacterized protein</fullName>
    </submittedName>
</protein>
<comment type="caution">
    <text evidence="1">The sequence shown here is derived from an EMBL/GenBank/DDBJ whole genome shotgun (WGS) entry which is preliminary data.</text>
</comment>
<dbReference type="PROSITE" id="PS51257">
    <property type="entry name" value="PROKAR_LIPOPROTEIN"/>
    <property type="match status" value="1"/>
</dbReference>
<gene>
    <name evidence="1" type="ORF">QE417_001497</name>
</gene>
<name>A0ABU3GUV7_9SPHI</name>
<evidence type="ECO:0000313" key="1">
    <source>
        <dbReference type="EMBL" id="MDT3402425.1"/>
    </source>
</evidence>
<keyword evidence="2" id="KW-1185">Reference proteome</keyword>
<dbReference type="Proteomes" id="UP001258315">
    <property type="component" value="Unassembled WGS sequence"/>
</dbReference>
<dbReference type="RefSeq" id="WP_311948882.1">
    <property type="nucleotide sequence ID" value="NZ_JAVLVU010000001.1"/>
</dbReference>
<accession>A0ABU3GUV7</accession>
<sequence>MKLYIPLLVIGLLLFSSCYHEPKIIGDGPLKLDDISFNFSVVRFYDDKDLFNCKKQLCLTLDTVTKDDEWYNPKPAGLYYSQATYSNDRILAKFEGSEFYGLNMVSTLDHKLIAIAAVIAKINIDESKAFIDKTTKKYGRFEERKADFMGINYPVYTWKLKDRILQYSPVLDNEQNALKIEKDMNTGTIKEGKKNPHYKGYFYIIKSGYTDFVKYNVSSGDFVIFD</sequence>
<organism evidence="1 2">
    <name type="scientific">Mucilaginibacter terrae</name>
    <dbReference type="NCBI Taxonomy" id="1955052"/>
    <lineage>
        <taxon>Bacteria</taxon>
        <taxon>Pseudomonadati</taxon>
        <taxon>Bacteroidota</taxon>
        <taxon>Sphingobacteriia</taxon>
        <taxon>Sphingobacteriales</taxon>
        <taxon>Sphingobacteriaceae</taxon>
        <taxon>Mucilaginibacter</taxon>
    </lineage>
</organism>
<dbReference type="EMBL" id="JAVLVU010000001">
    <property type="protein sequence ID" value="MDT3402425.1"/>
    <property type="molecule type" value="Genomic_DNA"/>
</dbReference>